<evidence type="ECO:0000256" key="4">
    <source>
        <dbReference type="SAM" id="MobiDB-lite"/>
    </source>
</evidence>
<name>A0AAE1DPW0_9GAST</name>
<dbReference type="InterPro" id="IPR013761">
    <property type="entry name" value="SAM/pointed_sf"/>
</dbReference>
<dbReference type="GO" id="GO:0000981">
    <property type="term" value="F:DNA-binding transcription factor activity, RNA polymerase II-specific"/>
    <property type="evidence" value="ECO:0007669"/>
    <property type="project" value="TreeGrafter"/>
</dbReference>
<evidence type="ECO:0000313" key="7">
    <source>
        <dbReference type="EMBL" id="KAK3778499.1"/>
    </source>
</evidence>
<keyword evidence="8" id="KW-1185">Reference proteome</keyword>
<dbReference type="InterPro" id="IPR000418">
    <property type="entry name" value="Ets_dom"/>
</dbReference>
<dbReference type="SMART" id="SM00251">
    <property type="entry name" value="SAM_PNT"/>
    <property type="match status" value="1"/>
</dbReference>
<dbReference type="Gene3D" id="1.10.10.10">
    <property type="entry name" value="Winged helix-like DNA-binding domain superfamily/Winged helix DNA-binding domain"/>
    <property type="match status" value="1"/>
</dbReference>
<evidence type="ECO:0008006" key="9">
    <source>
        <dbReference type="Google" id="ProtNLM"/>
    </source>
</evidence>
<dbReference type="SUPFAM" id="SSF47769">
    <property type="entry name" value="SAM/Pointed domain"/>
    <property type="match status" value="1"/>
</dbReference>
<accession>A0AAE1DPW0</accession>
<dbReference type="InterPro" id="IPR046328">
    <property type="entry name" value="ETS_fam"/>
</dbReference>
<evidence type="ECO:0000256" key="1">
    <source>
        <dbReference type="ARBA" id="ARBA00005562"/>
    </source>
</evidence>
<dbReference type="SMART" id="SM00413">
    <property type="entry name" value="ETS"/>
    <property type="match status" value="1"/>
</dbReference>
<evidence type="ECO:0000259" key="6">
    <source>
        <dbReference type="PROSITE" id="PS51433"/>
    </source>
</evidence>
<dbReference type="GO" id="GO:0005634">
    <property type="term" value="C:nucleus"/>
    <property type="evidence" value="ECO:0007669"/>
    <property type="project" value="UniProtKB-SubCell"/>
</dbReference>
<dbReference type="Pfam" id="PF00178">
    <property type="entry name" value="Ets"/>
    <property type="match status" value="1"/>
</dbReference>
<dbReference type="PROSITE" id="PS50061">
    <property type="entry name" value="ETS_DOMAIN_3"/>
    <property type="match status" value="1"/>
</dbReference>
<dbReference type="PRINTS" id="PR00454">
    <property type="entry name" value="ETSDOMAIN"/>
</dbReference>
<comment type="caution">
    <text evidence="7">The sequence shown here is derived from an EMBL/GenBank/DDBJ whole genome shotgun (WGS) entry which is preliminary data.</text>
</comment>
<dbReference type="SUPFAM" id="SSF46785">
    <property type="entry name" value="Winged helix' DNA-binding domain"/>
    <property type="match status" value="1"/>
</dbReference>
<feature type="domain" description="ETS" evidence="5">
    <location>
        <begin position="497"/>
        <end position="581"/>
    </location>
</feature>
<dbReference type="Pfam" id="PF02198">
    <property type="entry name" value="SAM_PNT"/>
    <property type="match status" value="1"/>
</dbReference>
<comment type="subcellular location">
    <subcellularLocation>
        <location evidence="3">Nucleus</location>
    </subcellularLocation>
</comment>
<feature type="region of interest" description="Disordered" evidence="4">
    <location>
        <begin position="176"/>
        <end position="195"/>
    </location>
</feature>
<dbReference type="AlphaFoldDB" id="A0AAE1DPW0"/>
<keyword evidence="2 3" id="KW-0238">DNA-binding</keyword>
<feature type="region of interest" description="Disordered" evidence="4">
    <location>
        <begin position="452"/>
        <end position="491"/>
    </location>
</feature>
<dbReference type="InterPro" id="IPR003118">
    <property type="entry name" value="Pointed_dom"/>
</dbReference>
<dbReference type="PROSITE" id="PS00345">
    <property type="entry name" value="ETS_DOMAIN_1"/>
    <property type="match status" value="1"/>
</dbReference>
<evidence type="ECO:0000313" key="8">
    <source>
        <dbReference type="Proteomes" id="UP001283361"/>
    </source>
</evidence>
<keyword evidence="3" id="KW-0539">Nucleus</keyword>
<dbReference type="PANTHER" id="PTHR11849">
    <property type="entry name" value="ETS"/>
    <property type="match status" value="1"/>
</dbReference>
<dbReference type="PANTHER" id="PTHR11849:SF182">
    <property type="entry name" value="SAM POINTED DOMAIN-CONTAINING ETS TRANSCRIPTION FACTOR"/>
    <property type="match status" value="1"/>
</dbReference>
<dbReference type="PROSITE" id="PS51433">
    <property type="entry name" value="PNT"/>
    <property type="match status" value="1"/>
</dbReference>
<organism evidence="7 8">
    <name type="scientific">Elysia crispata</name>
    <name type="common">lettuce slug</name>
    <dbReference type="NCBI Taxonomy" id="231223"/>
    <lineage>
        <taxon>Eukaryota</taxon>
        <taxon>Metazoa</taxon>
        <taxon>Spiralia</taxon>
        <taxon>Lophotrochozoa</taxon>
        <taxon>Mollusca</taxon>
        <taxon>Gastropoda</taxon>
        <taxon>Heterobranchia</taxon>
        <taxon>Euthyneura</taxon>
        <taxon>Panpulmonata</taxon>
        <taxon>Sacoglossa</taxon>
        <taxon>Placobranchoidea</taxon>
        <taxon>Plakobranchidae</taxon>
        <taxon>Elysia</taxon>
    </lineage>
</organism>
<reference evidence="7" key="1">
    <citation type="journal article" date="2023" name="G3 (Bethesda)">
        <title>A reference genome for the long-term kleptoplast-retaining sea slug Elysia crispata morphotype clarki.</title>
        <authorList>
            <person name="Eastman K.E."/>
            <person name="Pendleton A.L."/>
            <person name="Shaikh M.A."/>
            <person name="Suttiyut T."/>
            <person name="Ogas R."/>
            <person name="Tomko P."/>
            <person name="Gavelis G."/>
            <person name="Widhalm J.R."/>
            <person name="Wisecaver J.H."/>
        </authorList>
    </citation>
    <scope>NUCLEOTIDE SEQUENCE</scope>
    <source>
        <strain evidence="7">ECLA1</strain>
    </source>
</reference>
<dbReference type="GO" id="GO:0030154">
    <property type="term" value="P:cell differentiation"/>
    <property type="evidence" value="ECO:0007669"/>
    <property type="project" value="TreeGrafter"/>
</dbReference>
<dbReference type="Gene3D" id="1.10.150.50">
    <property type="entry name" value="Transcription Factor, Ets-1"/>
    <property type="match status" value="1"/>
</dbReference>
<dbReference type="GO" id="GO:0043565">
    <property type="term" value="F:sequence-specific DNA binding"/>
    <property type="evidence" value="ECO:0007669"/>
    <property type="project" value="InterPro"/>
</dbReference>
<proteinExistence type="inferred from homology"/>
<dbReference type="EMBL" id="JAWDGP010002931">
    <property type="protein sequence ID" value="KAK3778499.1"/>
    <property type="molecule type" value="Genomic_DNA"/>
</dbReference>
<feature type="compositionally biased region" description="Low complexity" evidence="4">
    <location>
        <begin position="452"/>
        <end position="464"/>
    </location>
</feature>
<sequence>MSSGPGHDLIEAYQREMKKFMEEQNANGCGEMMQFDQEVPLVRAIDGDFLKTDIKTEEDSIDHHQPQLINFFGMEDVAVSSSIALPPTSWHIPFCSSGASTFSAPDCKDSLNTPTPFCSNAVTGLKWETSVSSSSSSQSPFLSSALLSSTPSISSSSSCQPSSLLLSSSLHRDSFQLQPAPSPTPLPSFTASDSSLDLGQPLPSRICVSPSASSSPASGSFLNDLAFAPSFTMSTTKVRSTITNGLAGSGCTLVSNSDNFMEEAPHQALTEGILEYTDLDKPPFSMYEDFDMNDKQHNNNSIITTTNSSSHGLDDPELLESLHMIHDTLQRDCEELNIPFDPMLWTAEHVQCWVAALCHKKNVPDLSPQLYPMDGPTLCSMPDSAFQQFGESGSHIALEIACCKAAKSVMHQETLPLPTISAFNGGDGLLQASQQSMTSSPCVSPVPSTCSNSQSSSTGFSTPSEHSEDEAYCSSSSSEKRKAGTKSSSANGGGRSIYLWQFLVELLVSDDLTYADCIRWIDQQKGIFKIEDSKKVAFLWGKRKNRPMMNYDKLSRSIRQYYKKGIIKKTEQGRRLVYQFCESTLATVRRSSSK</sequence>
<dbReference type="InterPro" id="IPR036388">
    <property type="entry name" value="WH-like_DNA-bd_sf"/>
</dbReference>
<evidence type="ECO:0000259" key="5">
    <source>
        <dbReference type="PROSITE" id="PS50061"/>
    </source>
</evidence>
<evidence type="ECO:0000256" key="3">
    <source>
        <dbReference type="RuleBase" id="RU004019"/>
    </source>
</evidence>
<dbReference type="PROSITE" id="PS00346">
    <property type="entry name" value="ETS_DOMAIN_2"/>
    <property type="match status" value="1"/>
</dbReference>
<comment type="similarity">
    <text evidence="1 3">Belongs to the ETS family.</text>
</comment>
<dbReference type="Proteomes" id="UP001283361">
    <property type="component" value="Unassembled WGS sequence"/>
</dbReference>
<dbReference type="InterPro" id="IPR036390">
    <property type="entry name" value="WH_DNA-bd_sf"/>
</dbReference>
<protein>
    <recommendedName>
        <fullName evidence="9">ETS domain-containing protein</fullName>
    </recommendedName>
</protein>
<evidence type="ECO:0000256" key="2">
    <source>
        <dbReference type="ARBA" id="ARBA00023125"/>
    </source>
</evidence>
<gene>
    <name evidence="7" type="ORF">RRG08_024907</name>
</gene>
<feature type="domain" description="PNT" evidence="6">
    <location>
        <begin position="324"/>
        <end position="407"/>
    </location>
</feature>